<dbReference type="EMBL" id="BPLR01012728">
    <property type="protein sequence ID" value="GIY56095.1"/>
    <property type="molecule type" value="Genomic_DNA"/>
</dbReference>
<proteinExistence type="predicted"/>
<evidence type="ECO:0000313" key="1">
    <source>
        <dbReference type="EMBL" id="GIY56095.1"/>
    </source>
</evidence>
<name>A0AAV4UE41_CAEEX</name>
<keyword evidence="2" id="KW-1185">Reference proteome</keyword>
<gene>
    <name evidence="1" type="ORF">CEXT_537661</name>
</gene>
<reference evidence="1 2" key="1">
    <citation type="submission" date="2021-06" db="EMBL/GenBank/DDBJ databases">
        <title>Caerostris extrusa draft genome.</title>
        <authorList>
            <person name="Kono N."/>
            <person name="Arakawa K."/>
        </authorList>
    </citation>
    <scope>NUCLEOTIDE SEQUENCE [LARGE SCALE GENOMIC DNA]</scope>
</reference>
<protein>
    <submittedName>
        <fullName evidence="1">Uncharacterized protein</fullName>
    </submittedName>
</protein>
<organism evidence="1 2">
    <name type="scientific">Caerostris extrusa</name>
    <name type="common">Bark spider</name>
    <name type="synonym">Caerostris bankana</name>
    <dbReference type="NCBI Taxonomy" id="172846"/>
    <lineage>
        <taxon>Eukaryota</taxon>
        <taxon>Metazoa</taxon>
        <taxon>Ecdysozoa</taxon>
        <taxon>Arthropoda</taxon>
        <taxon>Chelicerata</taxon>
        <taxon>Arachnida</taxon>
        <taxon>Araneae</taxon>
        <taxon>Araneomorphae</taxon>
        <taxon>Entelegynae</taxon>
        <taxon>Araneoidea</taxon>
        <taxon>Araneidae</taxon>
        <taxon>Caerostris</taxon>
    </lineage>
</organism>
<dbReference type="AlphaFoldDB" id="A0AAV4UE41"/>
<dbReference type="Proteomes" id="UP001054945">
    <property type="component" value="Unassembled WGS sequence"/>
</dbReference>
<evidence type="ECO:0000313" key="2">
    <source>
        <dbReference type="Proteomes" id="UP001054945"/>
    </source>
</evidence>
<comment type="caution">
    <text evidence="1">The sequence shown here is derived from an EMBL/GenBank/DDBJ whole genome shotgun (WGS) entry which is preliminary data.</text>
</comment>
<accession>A0AAV4UE41</accession>
<sequence length="161" mass="18411">MCKENCMIYFSTTCYRCLWEVMMYNNPADKCNKSSDFFCERKEQMLQELGECRDNCKPDCVKFKYPYTIEEHTRIKDPKDSTIDIVVRVDEPEILVLSHKPQYMGVELFSYVGGFMGCWLGLCVGPGGRPGGVAAQRYPLQESIPSKAELEERIFVADGSS</sequence>